<dbReference type="AlphaFoldDB" id="C1G6H4"/>
<evidence type="ECO:0000313" key="1">
    <source>
        <dbReference type="EMBL" id="EEH46681.2"/>
    </source>
</evidence>
<dbReference type="EMBL" id="KN275959">
    <property type="protein sequence ID" value="EEH46681.2"/>
    <property type="molecule type" value="Genomic_DNA"/>
</dbReference>
<dbReference type="Proteomes" id="UP000001628">
    <property type="component" value="Unassembled WGS sequence"/>
</dbReference>
<dbReference type="InParanoid" id="C1G6H4"/>
<dbReference type="VEuPathDB" id="FungiDB:PADG_02779"/>
<gene>
    <name evidence="1" type="ORF">PADG_02779</name>
</gene>
<dbReference type="eggNOG" id="ENOG502RM5Z">
    <property type="taxonomic scope" value="Eukaryota"/>
</dbReference>
<protein>
    <submittedName>
        <fullName evidence="1">Uncharacterized protein</fullName>
    </submittedName>
</protein>
<sequence length="259" mass="29385">MATLLATGIVDAIVDPKWREMRIAINGKTRDDIRLELYEEKNGQCLWNEEYGRIADPLTQGLEKTAMFFLITIFKSILNVYLVAPTTNYARARSFSIVTYFSLSSPDGVLVGMFVRQHSHPFPRRRRGNVRAYLPLWNLDISQATIAPAIDNDYYGFFCRTMKPLIKEGRFQTQQLIEFHKALVKALVGHEGSDADVGEKLGDTFRWVFVVVDKEDWEADGALVICLGENVAKLGIDCNNGEPVEGESDWIAYRMPSRP</sequence>
<name>C1G6H4_PARBD</name>
<dbReference type="GeneID" id="22582202"/>
<proteinExistence type="predicted"/>
<evidence type="ECO:0000313" key="2">
    <source>
        <dbReference type="Proteomes" id="UP000001628"/>
    </source>
</evidence>
<organism evidence="1 2">
    <name type="scientific">Paracoccidioides brasiliensis (strain Pb18)</name>
    <dbReference type="NCBI Taxonomy" id="502780"/>
    <lineage>
        <taxon>Eukaryota</taxon>
        <taxon>Fungi</taxon>
        <taxon>Dikarya</taxon>
        <taxon>Ascomycota</taxon>
        <taxon>Pezizomycotina</taxon>
        <taxon>Eurotiomycetes</taxon>
        <taxon>Eurotiomycetidae</taxon>
        <taxon>Onygenales</taxon>
        <taxon>Ajellomycetaceae</taxon>
        <taxon>Paracoccidioides</taxon>
    </lineage>
</organism>
<reference evidence="1 2" key="1">
    <citation type="journal article" date="2011" name="PLoS Genet.">
        <title>Comparative genomic analysis of human fungal pathogens causing paracoccidioidomycosis.</title>
        <authorList>
            <person name="Desjardins C.A."/>
            <person name="Champion M.D."/>
            <person name="Holder J.W."/>
            <person name="Muszewska A."/>
            <person name="Goldberg J."/>
            <person name="Bailao A.M."/>
            <person name="Brigido M.M."/>
            <person name="Ferreira M.E."/>
            <person name="Garcia A.M."/>
            <person name="Grynberg M."/>
            <person name="Gujja S."/>
            <person name="Heiman D.I."/>
            <person name="Henn M.R."/>
            <person name="Kodira C.D."/>
            <person name="Leon-Narvaez H."/>
            <person name="Longo L.V."/>
            <person name="Ma L.J."/>
            <person name="Malavazi I."/>
            <person name="Matsuo A.L."/>
            <person name="Morais F.V."/>
            <person name="Pereira M."/>
            <person name="Rodriguez-Brito S."/>
            <person name="Sakthikumar S."/>
            <person name="Salem-Izacc S.M."/>
            <person name="Sykes S.M."/>
            <person name="Teixeira M.M."/>
            <person name="Vallejo M.C."/>
            <person name="Walter M.E."/>
            <person name="Yandava C."/>
            <person name="Young S."/>
            <person name="Zeng Q."/>
            <person name="Zucker J."/>
            <person name="Felipe M.S."/>
            <person name="Goldman G.H."/>
            <person name="Haas B.J."/>
            <person name="McEwen J.G."/>
            <person name="Nino-Vega G."/>
            <person name="Puccia R."/>
            <person name="San-Blas G."/>
            <person name="Soares C.M."/>
            <person name="Birren B.W."/>
            <person name="Cuomo C.A."/>
        </authorList>
    </citation>
    <scope>NUCLEOTIDE SEQUENCE [LARGE SCALE GENOMIC DNA]</scope>
    <source>
        <strain evidence="1 2">Pb18</strain>
    </source>
</reference>
<dbReference type="HOGENOM" id="CLU_1074011_0_0_1"/>
<accession>C1G6H4</accession>
<dbReference type="OrthoDB" id="4200926at2759"/>
<dbReference type="RefSeq" id="XP_010758127.1">
    <property type="nucleotide sequence ID" value="XM_010759825.1"/>
</dbReference>
<dbReference type="KEGG" id="pbn:PADG_02779"/>
<keyword evidence="2" id="KW-1185">Reference proteome</keyword>